<keyword evidence="1" id="KW-0472">Membrane</keyword>
<dbReference type="Proteomes" id="UP000515550">
    <property type="component" value="Chromosome PVBDA_09"/>
</dbReference>
<feature type="transmembrane region" description="Helical" evidence="1">
    <location>
        <begin position="6"/>
        <end position="24"/>
    </location>
</feature>
<sequence>MNMSNNSLLLKAFIFGSPIGILLFNELNRIKHIKEDEKLNKSIFLKTFHKSNILKNNEPTSTNQYKQDTNFKENDDEALNYFYGKSWGYTTDYEIDISLNSGDLIFIKHDLDSVNFFKKMLLKVNRYFQNNYDYDEIGIVLKKHNISYVYIQNFLNKKENFLRYSHFLQKYKPFVVSLRRFISSDEQIKKKLHENILESIEKDQANSYNHSIFLNILYNIFKRKSYNKKYIPENSCLCNDYVTCKQINSNIDTNNLINLLLFRSFNLFFYFTMFIKDESLRKGQTNSFYSHRIYNKKNDSNDTNKNVFLNETIPNNNNNNNNTNEINSDLIKSQKEALSLYQFPLNSLTLFNFIEKDYELMNKEKSFIYEQPKEQALKEIKQYLSLLIENEYTLMDSNEYMENVIKKGKGKVKKKNKYINYGKDINYPYSHNFFVNKISSFFEKIYLKLKRRVTTSYHVYEIYKKTHLLPSVNYYNFPTSCFLCLKDFYKPLNTQCLVSDQFNISKLSNLFHVRQEETEKLQKKFYQFNKVPK</sequence>
<evidence type="ECO:0000313" key="3">
    <source>
        <dbReference type="Proteomes" id="UP000515550"/>
    </source>
</evidence>
<accession>A0A6V7S3V9</accession>
<evidence type="ECO:0000313" key="2">
    <source>
        <dbReference type="EMBL" id="CAD2091568.1"/>
    </source>
</evidence>
<protein>
    <submittedName>
        <fullName evidence="2">Uncharacterized protein</fullName>
    </submittedName>
</protein>
<keyword evidence="1" id="KW-0812">Transmembrane</keyword>
<dbReference type="EMBL" id="LR865387">
    <property type="protein sequence ID" value="CAD2091568.1"/>
    <property type="molecule type" value="Genomic_DNA"/>
</dbReference>
<reference evidence="2 3" key="1">
    <citation type="submission" date="2020-08" db="EMBL/GenBank/DDBJ databases">
        <authorList>
            <person name="Ramaprasad A."/>
        </authorList>
    </citation>
    <scope>NUCLEOTIDE SEQUENCE [LARGE SCALE GENOMIC DNA]</scope>
</reference>
<evidence type="ECO:0000256" key="1">
    <source>
        <dbReference type="SAM" id="Phobius"/>
    </source>
</evidence>
<organism evidence="2 3">
    <name type="scientific">Plasmodium vinckei brucechwatti</name>
    <dbReference type="NCBI Taxonomy" id="119398"/>
    <lineage>
        <taxon>Eukaryota</taxon>
        <taxon>Sar</taxon>
        <taxon>Alveolata</taxon>
        <taxon>Apicomplexa</taxon>
        <taxon>Aconoidasida</taxon>
        <taxon>Haemosporida</taxon>
        <taxon>Plasmodiidae</taxon>
        <taxon>Plasmodium</taxon>
        <taxon>Plasmodium (Vinckeia)</taxon>
    </lineage>
</organism>
<name>A0A6V7S3V9_PLAVN</name>
<dbReference type="VEuPathDB" id="PlasmoDB:PVBDA_0901930"/>
<gene>
    <name evidence="2" type="ORF">PVBDA_0901930</name>
</gene>
<keyword evidence="1" id="KW-1133">Transmembrane helix</keyword>
<proteinExistence type="predicted"/>
<dbReference type="AlphaFoldDB" id="A0A6V7S3V9"/>